<keyword evidence="2" id="KW-1185">Reference proteome</keyword>
<reference evidence="1 2" key="1">
    <citation type="journal article" date="2023" name="Science">
        <title>Complex scaffold remodeling in plant triterpene biosynthesis.</title>
        <authorList>
            <person name="De La Pena R."/>
            <person name="Hodgson H."/>
            <person name="Liu J.C."/>
            <person name="Stephenson M.J."/>
            <person name="Martin A.C."/>
            <person name="Owen C."/>
            <person name="Harkess A."/>
            <person name="Leebens-Mack J."/>
            <person name="Jimenez L.E."/>
            <person name="Osbourn A."/>
            <person name="Sattely E.S."/>
        </authorList>
    </citation>
    <scope>NUCLEOTIDE SEQUENCE [LARGE SCALE GENOMIC DNA]</scope>
    <source>
        <strain evidence="2">cv. JPN11</strain>
        <tissue evidence="1">Leaf</tissue>
    </source>
</reference>
<accession>A0ACC1YX02</accession>
<dbReference type="EMBL" id="CM051394">
    <property type="protein sequence ID" value="KAJ4727125.1"/>
    <property type="molecule type" value="Genomic_DNA"/>
</dbReference>
<organism evidence="1 2">
    <name type="scientific">Melia azedarach</name>
    <name type="common">Chinaberry tree</name>
    <dbReference type="NCBI Taxonomy" id="155640"/>
    <lineage>
        <taxon>Eukaryota</taxon>
        <taxon>Viridiplantae</taxon>
        <taxon>Streptophyta</taxon>
        <taxon>Embryophyta</taxon>
        <taxon>Tracheophyta</taxon>
        <taxon>Spermatophyta</taxon>
        <taxon>Magnoliopsida</taxon>
        <taxon>eudicotyledons</taxon>
        <taxon>Gunneridae</taxon>
        <taxon>Pentapetalae</taxon>
        <taxon>rosids</taxon>
        <taxon>malvids</taxon>
        <taxon>Sapindales</taxon>
        <taxon>Meliaceae</taxon>
        <taxon>Melia</taxon>
    </lineage>
</organism>
<gene>
    <name evidence="1" type="ORF">OWV82_000278</name>
</gene>
<sequence>MAETRGTVCVTGGTGFIASWLIKTLLDRGYTVRTTVRSGPEGRRDLSFLTKLPGAYRRLQIFRADLDDPESFDDAIFGCIGVFHVATPVDFENREPEQLVIKRSITGTLGILKSCLKSKTVRRVVYTSSASAVVFNSDGSEMMDENFWSDEDLIRKYDIDGRCYFLSKTLTEKAAIQFAERNGLHLVTLIPSFVVGPFICPKIPGSVRNMLSLVLGNEEEYHYLLRASMVHVDDVARAHIFLLENQDVEGRYICSAATLTISEIAEFLAAKYPRYRIPNVHSLAVKGLILPALSSMKLLSHGFTFNYGIDEMFDGAIESCRERGYL</sequence>
<proteinExistence type="predicted"/>
<protein>
    <submittedName>
        <fullName evidence="1">Dihydroflavonol-4-reductase-like protein</fullName>
    </submittedName>
</protein>
<name>A0ACC1YX02_MELAZ</name>
<comment type="caution">
    <text evidence="1">The sequence shown here is derived from an EMBL/GenBank/DDBJ whole genome shotgun (WGS) entry which is preliminary data.</text>
</comment>
<dbReference type="Proteomes" id="UP001164539">
    <property type="component" value="Chromosome 1"/>
</dbReference>
<evidence type="ECO:0000313" key="2">
    <source>
        <dbReference type="Proteomes" id="UP001164539"/>
    </source>
</evidence>
<evidence type="ECO:0000313" key="1">
    <source>
        <dbReference type="EMBL" id="KAJ4727125.1"/>
    </source>
</evidence>